<name>A0A0G4F5N8_9ALVE</name>
<organism evidence="2">
    <name type="scientific">Chromera velia CCMP2878</name>
    <dbReference type="NCBI Taxonomy" id="1169474"/>
    <lineage>
        <taxon>Eukaryota</taxon>
        <taxon>Sar</taxon>
        <taxon>Alveolata</taxon>
        <taxon>Colpodellida</taxon>
        <taxon>Chromeraceae</taxon>
        <taxon>Chromera</taxon>
    </lineage>
</organism>
<accession>A0A0G4F5N8</accession>
<dbReference type="VEuPathDB" id="CryptoDB:Cvel_15241"/>
<protein>
    <submittedName>
        <fullName evidence="2">Uncharacterized protein</fullName>
    </submittedName>
</protein>
<dbReference type="EMBL" id="CDMZ01000129">
    <property type="protein sequence ID" value="CEM07459.1"/>
    <property type="molecule type" value="Genomic_DNA"/>
</dbReference>
<feature type="compositionally biased region" description="Low complexity" evidence="1">
    <location>
        <begin position="18"/>
        <end position="29"/>
    </location>
</feature>
<reference evidence="2" key="1">
    <citation type="submission" date="2014-11" db="EMBL/GenBank/DDBJ databases">
        <authorList>
            <person name="Otto D Thomas"/>
            <person name="Naeem Raeece"/>
        </authorList>
    </citation>
    <scope>NUCLEOTIDE SEQUENCE</scope>
</reference>
<feature type="compositionally biased region" description="Acidic residues" evidence="1">
    <location>
        <begin position="66"/>
        <end position="78"/>
    </location>
</feature>
<feature type="compositionally biased region" description="Acidic residues" evidence="1">
    <location>
        <begin position="30"/>
        <end position="42"/>
    </location>
</feature>
<evidence type="ECO:0000256" key="1">
    <source>
        <dbReference type="SAM" id="MobiDB-lite"/>
    </source>
</evidence>
<feature type="region of interest" description="Disordered" evidence="1">
    <location>
        <begin position="1"/>
        <end position="78"/>
    </location>
</feature>
<gene>
    <name evidence="2" type="ORF">Cvel_15241</name>
</gene>
<sequence>MRALSPGSGWSKGRGRECSSSSSSSSFSSGEEEKEEDDEESDSNEKGGREGVVGGRQMKNVHDLEDGKDENEEEGFCN</sequence>
<dbReference type="AlphaFoldDB" id="A0A0G4F5N8"/>
<proteinExistence type="predicted"/>
<evidence type="ECO:0000313" key="2">
    <source>
        <dbReference type="EMBL" id="CEM07459.1"/>
    </source>
</evidence>